<dbReference type="EMBL" id="JACEIO010000064">
    <property type="protein sequence ID" value="MBA4538695.1"/>
    <property type="molecule type" value="Genomic_DNA"/>
</dbReference>
<organism evidence="2 3">
    <name type="scientific">Bacillus aquiflavi</name>
    <dbReference type="NCBI Taxonomy" id="2672567"/>
    <lineage>
        <taxon>Bacteria</taxon>
        <taxon>Bacillati</taxon>
        <taxon>Bacillota</taxon>
        <taxon>Bacilli</taxon>
        <taxon>Bacillales</taxon>
        <taxon>Bacillaceae</taxon>
        <taxon>Bacillus</taxon>
    </lineage>
</organism>
<dbReference type="EMBL" id="JAAIWN010000066">
    <property type="protein sequence ID" value="NEY83055.1"/>
    <property type="molecule type" value="Genomic_DNA"/>
</dbReference>
<protein>
    <submittedName>
        <fullName evidence="2">Uncharacterized protein</fullName>
    </submittedName>
</protein>
<name>A0A6B3W2T6_9BACI</name>
<comment type="caution">
    <text evidence="2">The sequence shown here is derived from an EMBL/GenBank/DDBJ whole genome shotgun (WGS) entry which is preliminary data.</text>
</comment>
<accession>A0A6B3W2T6</accession>
<proteinExistence type="predicted"/>
<gene>
    <name evidence="2" type="ORF">G4D64_16515</name>
    <name evidence="1" type="ORF">H1Z61_16575</name>
</gene>
<reference evidence="1 4" key="2">
    <citation type="submission" date="2020-07" db="EMBL/GenBank/DDBJ databases">
        <authorList>
            <person name="Feng H."/>
        </authorList>
    </citation>
    <scope>NUCLEOTIDE SEQUENCE [LARGE SCALE GENOMIC DNA]</scope>
    <source>
        <strain evidence="1">S-12</strain>
        <strain evidence="4">s-12</strain>
    </source>
</reference>
<dbReference type="RefSeq" id="WP_163243456.1">
    <property type="nucleotide sequence ID" value="NZ_CP082780.1"/>
</dbReference>
<evidence type="ECO:0000313" key="3">
    <source>
        <dbReference type="Proteomes" id="UP000472971"/>
    </source>
</evidence>
<dbReference type="Proteomes" id="UP000570010">
    <property type="component" value="Unassembled WGS sequence"/>
</dbReference>
<dbReference type="Proteomes" id="UP000472971">
    <property type="component" value="Unassembled WGS sequence"/>
</dbReference>
<keyword evidence="3" id="KW-1185">Reference proteome</keyword>
<evidence type="ECO:0000313" key="2">
    <source>
        <dbReference type="EMBL" id="NEY83055.1"/>
    </source>
</evidence>
<dbReference type="AlphaFoldDB" id="A0A6B3W2T6"/>
<reference evidence="2 3" key="1">
    <citation type="submission" date="2020-02" db="EMBL/GenBank/DDBJ databases">
        <title>Bacillus aquiflavi sp. nov., isolated from yellow water of strong flavor Chinese baijiu in Yibin region of China.</title>
        <authorList>
            <person name="Xie J."/>
        </authorList>
    </citation>
    <scope>NUCLEOTIDE SEQUENCE [LARGE SCALE GENOMIC DNA]</scope>
    <source>
        <strain evidence="2 3">3H-10</strain>
    </source>
</reference>
<evidence type="ECO:0000313" key="4">
    <source>
        <dbReference type="Proteomes" id="UP000570010"/>
    </source>
</evidence>
<evidence type="ECO:0000313" key="1">
    <source>
        <dbReference type="EMBL" id="MBA4538695.1"/>
    </source>
</evidence>
<sequence>MKEINRKEFLKLVSESKFYKLYHEQLMSENDFMLTPLLGTDSHQYGWRIQYELKTKTNDKLHIQFTSTLTFEYIFKTAKLTILLTDYTSLLKDNCYHIHHLNTDQKKIVDISADVAYKELFSQINNEKTLLHVARKELNNDLDRALCWRCTQYQYGGGYYKNGIYIPKWKKCIKGYWSDQCIVR</sequence>